<evidence type="ECO:0000313" key="3">
    <source>
        <dbReference type="WBParaSite" id="TMUE_1000002582.1"/>
    </source>
</evidence>
<dbReference type="PROSITE" id="PS51590">
    <property type="entry name" value="SAM_MT_MNV_L"/>
    <property type="match status" value="1"/>
</dbReference>
<proteinExistence type="predicted"/>
<dbReference type="Pfam" id="PF14314">
    <property type="entry name" value="Methyltrans_Mon_2nd"/>
    <property type="match status" value="1"/>
</dbReference>
<dbReference type="AlphaFoldDB" id="A0A5S6Q6K3"/>
<evidence type="ECO:0000313" key="2">
    <source>
        <dbReference type="Proteomes" id="UP000046395"/>
    </source>
</evidence>
<dbReference type="WBParaSite" id="TMUE_1000002582.1">
    <property type="protein sequence ID" value="TMUE_1000002582.1"/>
    <property type="gene ID" value="WBGene00293348"/>
</dbReference>
<reference evidence="3" key="1">
    <citation type="submission" date="2019-12" db="UniProtKB">
        <authorList>
            <consortium name="WormBaseParasite"/>
        </authorList>
    </citation>
    <scope>IDENTIFICATION</scope>
</reference>
<dbReference type="Proteomes" id="UP000046395">
    <property type="component" value="Unassembled WGS sequence"/>
</dbReference>
<keyword evidence="2" id="KW-1185">Reference proteome</keyword>
<name>A0A5S6Q6K3_TRIMR</name>
<sequence length="182" mass="20737">MDKWIAYVKGLLTTVDGLWTEEIRRGHVIIVHGDRPSCAPFQELCVPASFDQHISVDAVVDSLFESSLETTRSNISSRVDHMYRLDGVSTAHYKFRQIMSHYNIVGESAVCLGEGEGSLAAMLYKEYVFSLIFYNSLIKCTDFVPQRYTHYRPTELVLVPDNVLYEYNLSLYGENDLSTTSF</sequence>
<dbReference type="InterPro" id="IPR025786">
    <property type="entry name" value="Mononega_L_MeTrfase"/>
</dbReference>
<evidence type="ECO:0000259" key="1">
    <source>
        <dbReference type="PROSITE" id="PS51590"/>
    </source>
</evidence>
<dbReference type="InterPro" id="IPR039530">
    <property type="entry name" value="L_methyltransferase_rhabdo"/>
</dbReference>
<protein>
    <submittedName>
        <fullName evidence="3">Mononegavirus-type SAM-dependent 2'-O-MTase domain-containing protein</fullName>
    </submittedName>
</protein>
<accession>A0A5S6Q6K3</accession>
<organism evidence="2 3">
    <name type="scientific">Trichuris muris</name>
    <name type="common">Mouse whipworm</name>
    <dbReference type="NCBI Taxonomy" id="70415"/>
    <lineage>
        <taxon>Eukaryota</taxon>
        <taxon>Metazoa</taxon>
        <taxon>Ecdysozoa</taxon>
        <taxon>Nematoda</taxon>
        <taxon>Enoplea</taxon>
        <taxon>Dorylaimia</taxon>
        <taxon>Trichinellida</taxon>
        <taxon>Trichuridae</taxon>
        <taxon>Trichuris</taxon>
    </lineage>
</organism>
<feature type="domain" description="Mononegavirus-type SAM-dependent 2'-O-MTase" evidence="1">
    <location>
        <begin position="83"/>
        <end position="182"/>
    </location>
</feature>